<dbReference type="InterPro" id="IPR050708">
    <property type="entry name" value="T6SS_VgrG/RHS"/>
</dbReference>
<feature type="region of interest" description="Disordered" evidence="1">
    <location>
        <begin position="2632"/>
        <end position="2662"/>
    </location>
</feature>
<dbReference type="NCBIfam" id="TIGR01643">
    <property type="entry name" value="YD_repeat_2x"/>
    <property type="match status" value="4"/>
</dbReference>
<reference evidence="3 4" key="1">
    <citation type="submission" date="2020-08" db="EMBL/GenBank/DDBJ databases">
        <title>Genome public.</title>
        <authorList>
            <person name="Liu C."/>
            <person name="Sun Q."/>
        </authorList>
    </citation>
    <scope>NUCLEOTIDE SEQUENCE [LARGE SCALE GENOMIC DNA]</scope>
    <source>
        <strain evidence="3 4">NSJ-35</strain>
    </source>
</reference>
<evidence type="ECO:0000313" key="4">
    <source>
        <dbReference type="Proteomes" id="UP000606889"/>
    </source>
</evidence>
<dbReference type="InterPro" id="IPR045351">
    <property type="entry name" value="DUF6531"/>
</dbReference>
<name>A0ABR7EGT7_9FIRM</name>
<organism evidence="3 4">
    <name type="scientific">Christensenella tenuis</name>
    <dbReference type="NCBI Taxonomy" id="2763033"/>
    <lineage>
        <taxon>Bacteria</taxon>
        <taxon>Bacillati</taxon>
        <taxon>Bacillota</taxon>
        <taxon>Clostridia</taxon>
        <taxon>Christensenellales</taxon>
        <taxon>Christensenellaceae</taxon>
        <taxon>Christensenella</taxon>
    </lineage>
</organism>
<evidence type="ECO:0000256" key="1">
    <source>
        <dbReference type="SAM" id="MobiDB-lite"/>
    </source>
</evidence>
<dbReference type="InterPro" id="IPR022385">
    <property type="entry name" value="Rhs_assc_core"/>
</dbReference>
<protein>
    <submittedName>
        <fullName evidence="3">DNRLRE domain-containing protein</fullName>
    </submittedName>
</protein>
<evidence type="ECO:0000259" key="2">
    <source>
        <dbReference type="Pfam" id="PF20148"/>
    </source>
</evidence>
<dbReference type="Proteomes" id="UP000606889">
    <property type="component" value="Unassembled WGS sequence"/>
</dbReference>
<dbReference type="InterPro" id="IPR031325">
    <property type="entry name" value="RHS_repeat"/>
</dbReference>
<accession>A0ABR7EGT7</accession>
<dbReference type="PANTHER" id="PTHR32305">
    <property type="match status" value="1"/>
</dbReference>
<dbReference type="NCBIfam" id="NF033679">
    <property type="entry name" value="DNRLRE_dom"/>
    <property type="match status" value="1"/>
</dbReference>
<dbReference type="Pfam" id="PF20148">
    <property type="entry name" value="DUF6531"/>
    <property type="match status" value="1"/>
</dbReference>
<dbReference type="InterPro" id="IPR006530">
    <property type="entry name" value="YD"/>
</dbReference>
<proteinExistence type="predicted"/>
<dbReference type="EMBL" id="JACOON010000006">
    <property type="protein sequence ID" value="MBC5648978.1"/>
    <property type="molecule type" value="Genomic_DNA"/>
</dbReference>
<feature type="region of interest" description="Disordered" evidence="1">
    <location>
        <begin position="229"/>
        <end position="260"/>
    </location>
</feature>
<keyword evidence="4" id="KW-1185">Reference proteome</keyword>
<dbReference type="PANTHER" id="PTHR32305:SF15">
    <property type="entry name" value="PROTEIN RHSA-RELATED"/>
    <property type="match status" value="1"/>
</dbReference>
<dbReference type="Pfam" id="PF05593">
    <property type="entry name" value="RHS_repeat"/>
    <property type="match status" value="1"/>
</dbReference>
<dbReference type="RefSeq" id="WP_186858430.1">
    <property type="nucleotide sequence ID" value="NZ_JACOON010000006.1"/>
</dbReference>
<feature type="region of interest" description="Disordered" evidence="1">
    <location>
        <begin position="302"/>
        <end position="321"/>
    </location>
</feature>
<evidence type="ECO:0000313" key="3">
    <source>
        <dbReference type="EMBL" id="MBC5648978.1"/>
    </source>
</evidence>
<feature type="domain" description="DUF6531" evidence="2">
    <location>
        <begin position="1512"/>
        <end position="1565"/>
    </location>
</feature>
<feature type="compositionally biased region" description="Basic and acidic residues" evidence="1">
    <location>
        <begin position="304"/>
        <end position="321"/>
    </location>
</feature>
<dbReference type="Gene3D" id="2.180.10.10">
    <property type="entry name" value="RHS repeat-associated core"/>
    <property type="match status" value="3"/>
</dbReference>
<comment type="caution">
    <text evidence="3">The sequence shown here is derived from an EMBL/GenBank/DDBJ whole genome shotgun (WGS) entry which is preliminary data.</text>
</comment>
<sequence length="3065" mass="341572">MLTMVKRRWMQFVAMTLVFAMVFTAGGTVHISRAAAKGIEQEPEMQEELLETVPVRELKEERGEAKTVFLNEDGTKTMYLSDEPIRFRNERGEWVDIDNRIVETENLSGIPVEETLQLDREDFAFQNKAGVLDIFFTEDMQDQYSVQIVDGEYSVSFGALTDEGYQAKKQGTDTPAQAERRAIQDAELNLPQLQQQMEASAGLNGEPLEAEDAGSREASADMELNPLQPETEAPIEPDGKPQPPVAEDTALQEAPEDVETGHAEETGAAAQIDAPMQETAFEIETSGEAQIEADTHFEQAGVPRAEEEGKSQSALEAEKQREEQAVLGDAIIYKDPFGQDQAVDVRIKPLTAGVKEDIILYGKPSVTKFQYLLNLKGLTPVLWETGAIRLFDKQEYAAYLKNGSEGEIQHKMIIPKPNMVDSSGTEDYYSEDVWQSIERIGESDEYILTIEADSAYFENENLIYPVMIDPQVTSTYTGSTAFADTFVTQKYPGNNYHTDPDLKIGNSATFYVSRGLMSVWTQYVQRFKGNNADLFLKAELKLYESYGGSDQVPYEILALSPAWDLGTVTWNNHPTSVYGTPIYFNARASQTNTVDISEIYAQWISGNPSNGFLIKQRNESQNYYKRFTASEGTTGHKPILVLTYINSMDKPAVTPKGAGTNSGKGYFDYTWNNPYKGSPNIGGTFNMAIWNGVGYDSKPMQKAAVAGANSGTTQNLVYWSDYGQNFPQDPRPKYKKNNSQWPTDYRYFLKVQPTNKWGQKLGIDKCSRAEVQLPDTTPPGMPPTFTASVDPTTKDVIAKWTGAVDYPADLGSGIQSYEIFYYYQKPDNTYSGRKELKRSLPHSGANVQHSYTIPREKLIDDSGAPLNLTNVKFVIYSIDKAASRNVSNEKNLTSPVYLPDAIPPEQPKLTIDCSTWMNANPKISWSGQSGGVITDPTNAIKKLEYTVRDLSGNAVIDWTEFTANMFLEQGSSFKNSAYIPLSGQPDGEYRIFVRAVDEAGNISPESNAVTYQKDATAPVVALKNLSASGTQTIYDDQPLEAEVNESHYLGSKLEYREHGTEKPFAVLPLRKELLDEAGNYSAEINTMNLEEGKTYEFRFTVYDEAENQSSVGFNAILSREGKAIEKTIDITNPVPNVAAEPGKIYVHDEIQPFEHTIPGGVNQANLESELYIDGKLVCSGTPDELAENMARETDGTPVYGEQTEHSLFIKTVDTVTNQSYYSSSGVGMAARYESFDSLSPALVLESENISLLNGRIELAEGATEGFITFKNNIKGLRSLSFMDYSETSHSPAGTTATCTLLSGANGENAVTLANGQTYVYPEAIGDFVVRVALTRNDPGADVYVEKMNLDFQSFAQDYFTVELVGAPSNPATRSEINYSNWIKWAPTEKKYDGETFAPQADGDLQPQDGITYEVYWGLDENFTADLENHTNKLGAGTNQYYMYDHRLKNYGERIYYKIYAKKTFGDVERYSVASECVNARVVDADELEKQLGLQDYWTYTTSEVGKGTAYLNADSGNLCYQATDFSNSAPMFDQILRRTYNSQSSGETPMGLGWDFNFNIALLEEYAYDPGLPGEDKYRVVGMILKDGDGTIHRFAQLPDGTFDTPAGIFMTLTQDENGLFTITRADNVVYEFNENMQLVRLSEPNGNAFVLEYNSIGFLSSVHHNVYGESISPDAERYNEITFLHRLSSAAVPNPDEINNKYQIAEIKNWFTEDGAGMADSYQLQYDPENRMVSFMDFQNSGATEEYIYAPDGTRFAVQSPSNGDPANKRSHQYTLDQTGSVQGVVFDVDENRKESLKIEYNQDTQGVSAARRTVVTLCDSEDFTNAKIQSGFYLNSDGTLMGIEDGEGYITQYLDYNEDRRPQLVIDAKGQGTNYTYDERGNVVMVVDALGQTVAMTYNDMNKLTYCQRPDGSEEWYSYDTRGNLLEYRDPEDNITQYEYTPMGLVSGAASYLDGNLRSRIDYTRNEIGQVVSQTVRMDENQNSTTTYTYDLRGYPASVTNALGNTTSFFYDALGRKLYTQHPNGRQEEWEYNVNGLLTEYRNKIDSNRTYINKYTYDELGNKTSSDIFNRKTTAVYGFDSAGNSVITVTDPVGKTTKQVLTKTGRLKSETVGGMLTTTYEYDANGNAIQVTDPSGRVSEAQYDALNRMVGMQSGTGAEAIKISYTYDAAGNKATEKIGGGSAANSTDSSTTSYTYDRIGRIKTVSQVIDAAAGTAAAVTTYTYDSYDGTGMFYDTTTNPEGIVSKTYYNSMGLVAKEETTGKNGAALPVKTYQYDLAGNLLQAKSGDVVTATYAYDNMGQVIKKYEGDANSGKYTEYEYSIAGDRTSMLTKWGALPSESETQAWMYDEARRVTQVTLGDNTNLYYDYDDSNNIIKAYYNDGAATAGMAYTYDEAGRVSKVKDAGTGKTVQAYAYSGADLASTTQYLQFDQANVSNETGLRMTQTYSYNSAGLVTAIVHKDGNGTEKEKYTAAYDYRGYMLTENSSSNYDVASTHNKTHVYDNIGQLKKTTEKLTTKAADASAPTVEDSTSIYAYDKAGNRKELKYTNNLAVPEQEVKKQNDTYTYHLDNFLRIADVKKNTQDNFQVYTYDERGNQTGLVQNNLKDEDKGTEASTETTAYTYDLANQLVTTKKTVTPDPEDEDKTPETSNRYNGDGQRLRREVNGSPEKFFYMGSALLYTADENAVKMTQNILDLDGNIIASKRPQDGTEDSAYYFYHYDMRGSVTTIVSAHRKDQTKPVSPENPLEIKLIQGYNYDEYGETKATKPQSTFKNDIKFTGAVHDGATGLYYMNARHYNPQTGRFLQQDTYAGEKADQRTQNLYTYCANNPVNYVDPTGHFFTITRDRVHEGLANSYKNHYLKPQTITNYIFHSKEKGTDFSKQAEFLRKNSKGVTLVLQIDSRDEFIREWNHLKNPAEVTLLCHGSAIGIQFGGRENVNALTVDGKDKDNKPDPDLMPINALETKTIGQLNVYACNAGYLGYAQNGPRSNVAMAFRDSNTIGKVVAFDGNTGFGSWPLLTGDYTPRLATFNQGSFWDTVKETEGKFRWPEGAYEYYPDGSYRKQ</sequence>
<gene>
    <name evidence="3" type="ORF">H8S18_11570</name>
</gene>
<dbReference type="NCBIfam" id="TIGR03696">
    <property type="entry name" value="Rhs_assc_core"/>
    <property type="match status" value="1"/>
</dbReference>